<dbReference type="PANTHER" id="PTHR30126">
    <property type="entry name" value="HTH-TYPE TRANSCRIPTIONAL REGULATOR"/>
    <property type="match status" value="1"/>
</dbReference>
<dbReference type="Pfam" id="PF03466">
    <property type="entry name" value="LysR_substrate"/>
    <property type="match status" value="1"/>
</dbReference>
<dbReference type="PROSITE" id="PS50931">
    <property type="entry name" value="HTH_LYSR"/>
    <property type="match status" value="1"/>
</dbReference>
<keyword evidence="3" id="KW-0238">DNA-binding</keyword>
<dbReference type="GO" id="GO:0003700">
    <property type="term" value="F:DNA-binding transcription factor activity"/>
    <property type="evidence" value="ECO:0007669"/>
    <property type="project" value="InterPro"/>
</dbReference>
<sequence length="296" mass="34261">MELREITAFLQVAQLKSFSKAARSLGYSQAAVTIQIKQLEEELQVHLFDRIGKQTTLTHQGEVFYEYASAMMRDLAEGRDAISASREPAGRLRLGAIESICSSLLPPLIMEYHRRFPKVSVSIRTDSPETLLEMMNKNAIDIVYFLDRPTYDSKWERVLDAPEDILFVTRPDNPLAGRREVELSEIISQPFLLTEKDASYRFILEQYLASLQKEIRPFLEIGNTDFIIRLLRQGGGVSLLPEFTVREDIREGRLVSLSPTDFHMRTWRQMVYHKEKWVTREMAAFIELVREREQGS</sequence>
<accession>A0A9D2SG79</accession>
<dbReference type="InterPro" id="IPR036388">
    <property type="entry name" value="WH-like_DNA-bd_sf"/>
</dbReference>
<comment type="caution">
    <text evidence="6">The sequence shown here is derived from an EMBL/GenBank/DDBJ whole genome shotgun (WGS) entry which is preliminary data.</text>
</comment>
<evidence type="ECO:0000256" key="1">
    <source>
        <dbReference type="ARBA" id="ARBA00009437"/>
    </source>
</evidence>
<dbReference type="GO" id="GO:0000976">
    <property type="term" value="F:transcription cis-regulatory region binding"/>
    <property type="evidence" value="ECO:0007669"/>
    <property type="project" value="TreeGrafter"/>
</dbReference>
<dbReference type="EMBL" id="DWWT01000017">
    <property type="protein sequence ID" value="HJC05346.1"/>
    <property type="molecule type" value="Genomic_DNA"/>
</dbReference>
<evidence type="ECO:0000256" key="4">
    <source>
        <dbReference type="ARBA" id="ARBA00023163"/>
    </source>
</evidence>
<evidence type="ECO:0000256" key="3">
    <source>
        <dbReference type="ARBA" id="ARBA00023125"/>
    </source>
</evidence>
<protein>
    <submittedName>
        <fullName evidence="6">LysR family transcriptional regulator</fullName>
    </submittedName>
</protein>
<comment type="similarity">
    <text evidence="1">Belongs to the LysR transcriptional regulatory family.</text>
</comment>
<dbReference type="InterPro" id="IPR000847">
    <property type="entry name" value="LysR_HTH_N"/>
</dbReference>
<dbReference type="FunFam" id="1.10.10.10:FF:000001">
    <property type="entry name" value="LysR family transcriptional regulator"/>
    <property type="match status" value="1"/>
</dbReference>
<keyword evidence="2" id="KW-0805">Transcription regulation</keyword>
<evidence type="ECO:0000259" key="5">
    <source>
        <dbReference type="PROSITE" id="PS50931"/>
    </source>
</evidence>
<name>A0A9D2SG79_9FIRM</name>
<dbReference type="CDD" id="cd05466">
    <property type="entry name" value="PBP2_LTTR_substrate"/>
    <property type="match status" value="1"/>
</dbReference>
<dbReference type="InterPro" id="IPR005119">
    <property type="entry name" value="LysR_subst-bd"/>
</dbReference>
<dbReference type="Gene3D" id="3.40.190.290">
    <property type="match status" value="1"/>
</dbReference>
<dbReference type="AlphaFoldDB" id="A0A9D2SG79"/>
<gene>
    <name evidence="6" type="ORF">H9704_04230</name>
</gene>
<feature type="domain" description="HTH lysR-type" evidence="5">
    <location>
        <begin position="1"/>
        <end position="58"/>
    </location>
</feature>
<evidence type="ECO:0000313" key="7">
    <source>
        <dbReference type="Proteomes" id="UP000823910"/>
    </source>
</evidence>
<reference evidence="6" key="2">
    <citation type="submission" date="2021-04" db="EMBL/GenBank/DDBJ databases">
        <authorList>
            <person name="Gilroy R."/>
        </authorList>
    </citation>
    <scope>NUCLEOTIDE SEQUENCE</scope>
    <source>
        <strain evidence="6">CHK180-15479</strain>
    </source>
</reference>
<dbReference type="SUPFAM" id="SSF53850">
    <property type="entry name" value="Periplasmic binding protein-like II"/>
    <property type="match status" value="1"/>
</dbReference>
<dbReference type="SUPFAM" id="SSF46785">
    <property type="entry name" value="Winged helix' DNA-binding domain"/>
    <property type="match status" value="1"/>
</dbReference>
<evidence type="ECO:0000256" key="2">
    <source>
        <dbReference type="ARBA" id="ARBA00023015"/>
    </source>
</evidence>
<dbReference type="InterPro" id="IPR036390">
    <property type="entry name" value="WH_DNA-bd_sf"/>
</dbReference>
<proteinExistence type="inferred from homology"/>
<reference evidence="6" key="1">
    <citation type="journal article" date="2021" name="PeerJ">
        <title>Extensive microbial diversity within the chicken gut microbiome revealed by metagenomics and culture.</title>
        <authorList>
            <person name="Gilroy R."/>
            <person name="Ravi A."/>
            <person name="Getino M."/>
            <person name="Pursley I."/>
            <person name="Horton D.L."/>
            <person name="Alikhan N.F."/>
            <person name="Baker D."/>
            <person name="Gharbi K."/>
            <person name="Hall N."/>
            <person name="Watson M."/>
            <person name="Adriaenssens E.M."/>
            <person name="Foster-Nyarko E."/>
            <person name="Jarju S."/>
            <person name="Secka A."/>
            <person name="Antonio M."/>
            <person name="Oren A."/>
            <person name="Chaudhuri R.R."/>
            <person name="La Ragione R."/>
            <person name="Hildebrand F."/>
            <person name="Pallen M.J."/>
        </authorList>
    </citation>
    <scope>NUCLEOTIDE SEQUENCE</scope>
    <source>
        <strain evidence="6">CHK180-15479</strain>
    </source>
</reference>
<dbReference type="PANTHER" id="PTHR30126:SF40">
    <property type="entry name" value="HTH-TYPE TRANSCRIPTIONAL REGULATOR GLTR"/>
    <property type="match status" value="1"/>
</dbReference>
<dbReference type="Gene3D" id="1.10.10.10">
    <property type="entry name" value="Winged helix-like DNA-binding domain superfamily/Winged helix DNA-binding domain"/>
    <property type="match status" value="1"/>
</dbReference>
<evidence type="ECO:0000313" key="6">
    <source>
        <dbReference type="EMBL" id="HJC05346.1"/>
    </source>
</evidence>
<dbReference type="Proteomes" id="UP000823910">
    <property type="component" value="Unassembled WGS sequence"/>
</dbReference>
<dbReference type="Pfam" id="PF00126">
    <property type="entry name" value="HTH_1"/>
    <property type="match status" value="1"/>
</dbReference>
<organism evidence="6 7">
    <name type="scientific">Candidatus Enterocloster excrementipullorum</name>
    <dbReference type="NCBI Taxonomy" id="2838559"/>
    <lineage>
        <taxon>Bacteria</taxon>
        <taxon>Bacillati</taxon>
        <taxon>Bacillota</taxon>
        <taxon>Clostridia</taxon>
        <taxon>Lachnospirales</taxon>
        <taxon>Lachnospiraceae</taxon>
        <taxon>Enterocloster</taxon>
    </lineage>
</organism>
<keyword evidence="4" id="KW-0804">Transcription</keyword>
<dbReference type="PRINTS" id="PR00039">
    <property type="entry name" value="HTHLYSR"/>
</dbReference>